<protein>
    <submittedName>
        <fullName evidence="3">Uncharacterized protein</fullName>
    </submittedName>
</protein>
<evidence type="ECO:0000313" key="4">
    <source>
        <dbReference type="Proteomes" id="UP000249061"/>
    </source>
</evidence>
<feature type="transmembrane region" description="Helical" evidence="2">
    <location>
        <begin position="90"/>
        <end position="110"/>
    </location>
</feature>
<dbReference type="EMBL" id="QFQP01000060">
    <property type="protein sequence ID" value="PZR04321.1"/>
    <property type="molecule type" value="Genomic_DNA"/>
</dbReference>
<dbReference type="Proteomes" id="UP000249061">
    <property type="component" value="Unassembled WGS sequence"/>
</dbReference>
<accession>A0A2W5V2Z4</accession>
<keyword evidence="2" id="KW-1133">Transmembrane helix</keyword>
<evidence type="ECO:0000256" key="2">
    <source>
        <dbReference type="SAM" id="Phobius"/>
    </source>
</evidence>
<name>A0A2W5V2Z4_9BACT</name>
<keyword evidence="2" id="KW-0472">Membrane</keyword>
<organism evidence="3 4">
    <name type="scientific">Archangium gephyra</name>
    <dbReference type="NCBI Taxonomy" id="48"/>
    <lineage>
        <taxon>Bacteria</taxon>
        <taxon>Pseudomonadati</taxon>
        <taxon>Myxococcota</taxon>
        <taxon>Myxococcia</taxon>
        <taxon>Myxococcales</taxon>
        <taxon>Cystobacterineae</taxon>
        <taxon>Archangiaceae</taxon>
        <taxon>Archangium</taxon>
    </lineage>
</organism>
<sequence>MSRDDIERLQARIRELEASTVPDLHLSTLAEALEREAQSYQQVLERNEKRAEAAERGDVLVFGFSLLFVTPIVAMIGVSLSKFLRHETGLAVLTLIIGALLILGIFLGPLRHLVAHRASGEWKRVRDATKQAEVLRQLIKG</sequence>
<reference evidence="3 4" key="1">
    <citation type="submission" date="2017-08" db="EMBL/GenBank/DDBJ databases">
        <title>Infants hospitalized years apart are colonized by the same room-sourced microbial strains.</title>
        <authorList>
            <person name="Brooks B."/>
            <person name="Olm M.R."/>
            <person name="Firek B.A."/>
            <person name="Baker R."/>
            <person name="Thomas B.C."/>
            <person name="Morowitz M.J."/>
            <person name="Banfield J.F."/>
        </authorList>
    </citation>
    <scope>NUCLEOTIDE SEQUENCE [LARGE SCALE GENOMIC DNA]</scope>
    <source>
        <strain evidence="3">S2_003_000_R2_14</strain>
    </source>
</reference>
<keyword evidence="1" id="KW-0175">Coiled coil</keyword>
<dbReference type="AlphaFoldDB" id="A0A2W5V2Z4"/>
<feature type="transmembrane region" description="Helical" evidence="2">
    <location>
        <begin position="59"/>
        <end position="78"/>
    </location>
</feature>
<evidence type="ECO:0000256" key="1">
    <source>
        <dbReference type="SAM" id="Coils"/>
    </source>
</evidence>
<feature type="coiled-coil region" evidence="1">
    <location>
        <begin position="30"/>
        <end position="57"/>
    </location>
</feature>
<evidence type="ECO:0000313" key="3">
    <source>
        <dbReference type="EMBL" id="PZR04321.1"/>
    </source>
</evidence>
<gene>
    <name evidence="3" type="ORF">DI536_34460</name>
</gene>
<comment type="caution">
    <text evidence="3">The sequence shown here is derived from an EMBL/GenBank/DDBJ whole genome shotgun (WGS) entry which is preliminary data.</text>
</comment>
<proteinExistence type="predicted"/>
<keyword evidence="2" id="KW-0812">Transmembrane</keyword>